<comment type="caution">
    <text evidence="10">The sequence shown here is derived from an EMBL/GenBank/DDBJ whole genome shotgun (WGS) entry which is preliminary data.</text>
</comment>
<feature type="transmembrane region" description="Helical" evidence="9">
    <location>
        <begin position="326"/>
        <end position="343"/>
    </location>
</feature>
<evidence type="ECO:0000256" key="1">
    <source>
        <dbReference type="ARBA" id="ARBA00004141"/>
    </source>
</evidence>
<feature type="transmembrane region" description="Helical" evidence="9">
    <location>
        <begin position="133"/>
        <end position="154"/>
    </location>
</feature>
<keyword evidence="6 9" id="KW-0812">Transmembrane</keyword>
<keyword evidence="3" id="KW-0474">Menaquinone biosynthesis</keyword>
<evidence type="ECO:0000256" key="3">
    <source>
        <dbReference type="ARBA" id="ARBA00022428"/>
    </source>
</evidence>
<dbReference type="InterPro" id="IPR044878">
    <property type="entry name" value="UbiA_sf"/>
</dbReference>
<sequence>MNIVSKWLRNARSVSLMQSMMPAALAVVLAVGSPGFNIWMALLAVAGIVSAHLAMNLADDYFDYKADMLGDRDKVVRKGFRAMMVKYPYLTDGSETPASLLKAIACMLAFALACGAGIFLFRLHDSGFSGPQGCWWIVAIAALAGFLGIFYSAPPFKFAYRGLGEPVIGFIFGPLLMLGCHYAAAGRISQEVVWISVVVGLLVLNILYTHSFIEIAGDEESGKMTLARLLPTDGLRLAAAWAINMLPYVIIVAGAVLGGLEPAYLAVLFVLPRSLWLCGSLREFAKGNTGVPDMPPLILGAMKGWERYREMGIDWFMMRWLTSRNITGAFCLIIIIAKLLSLII</sequence>
<evidence type="ECO:0000313" key="10">
    <source>
        <dbReference type="EMBL" id="HIT47255.1"/>
    </source>
</evidence>
<dbReference type="Gene3D" id="1.10.357.140">
    <property type="entry name" value="UbiA prenyltransferase"/>
    <property type="match status" value="1"/>
</dbReference>
<comment type="pathway">
    <text evidence="2">Quinol/quinone metabolism; menaquinone biosynthesis.</text>
</comment>
<evidence type="ECO:0000256" key="6">
    <source>
        <dbReference type="ARBA" id="ARBA00022692"/>
    </source>
</evidence>
<comment type="subcellular location">
    <subcellularLocation>
        <location evidence="1">Membrane</location>
        <topology evidence="1">Multi-pass membrane protein</topology>
    </subcellularLocation>
</comment>
<dbReference type="GO" id="GO:0009234">
    <property type="term" value="P:menaquinone biosynthetic process"/>
    <property type="evidence" value="ECO:0007669"/>
    <property type="project" value="UniProtKB-KW"/>
</dbReference>
<feature type="transmembrane region" description="Helical" evidence="9">
    <location>
        <begin position="245"/>
        <end position="271"/>
    </location>
</feature>
<dbReference type="AlphaFoldDB" id="A0A9D1GPH1"/>
<feature type="transmembrane region" description="Helical" evidence="9">
    <location>
        <begin position="192"/>
        <end position="213"/>
    </location>
</feature>
<evidence type="ECO:0000313" key="11">
    <source>
        <dbReference type="Proteomes" id="UP000886881"/>
    </source>
</evidence>
<proteinExistence type="predicted"/>
<organism evidence="10 11">
    <name type="scientific">Candidatus Cryptobacteroides merdipullorum</name>
    <dbReference type="NCBI Taxonomy" id="2840771"/>
    <lineage>
        <taxon>Bacteria</taxon>
        <taxon>Pseudomonadati</taxon>
        <taxon>Bacteroidota</taxon>
        <taxon>Bacteroidia</taxon>
        <taxon>Bacteroidales</taxon>
        <taxon>Candidatus Cryptobacteroides</taxon>
    </lineage>
</organism>
<feature type="transmembrane region" description="Helical" evidence="9">
    <location>
        <begin position="166"/>
        <end position="185"/>
    </location>
</feature>
<keyword evidence="5" id="KW-0808">Transferase</keyword>
<dbReference type="Proteomes" id="UP000886881">
    <property type="component" value="Unassembled WGS sequence"/>
</dbReference>
<accession>A0A9D1GPH1</accession>
<reference evidence="10" key="1">
    <citation type="submission" date="2020-10" db="EMBL/GenBank/DDBJ databases">
        <authorList>
            <person name="Gilroy R."/>
        </authorList>
    </citation>
    <scope>NUCLEOTIDE SEQUENCE</scope>
    <source>
        <strain evidence="10">ChiHecec2B26-709</strain>
    </source>
</reference>
<keyword evidence="8 9" id="KW-0472">Membrane</keyword>
<dbReference type="PANTHER" id="PTHR13929:SF0">
    <property type="entry name" value="UBIA PRENYLTRANSFERASE DOMAIN-CONTAINING PROTEIN 1"/>
    <property type="match status" value="1"/>
</dbReference>
<keyword evidence="4" id="KW-1003">Cell membrane</keyword>
<dbReference type="GO" id="GO:0042371">
    <property type="term" value="P:vitamin K biosynthetic process"/>
    <property type="evidence" value="ECO:0007669"/>
    <property type="project" value="TreeGrafter"/>
</dbReference>
<reference evidence="10" key="2">
    <citation type="journal article" date="2021" name="PeerJ">
        <title>Extensive microbial diversity within the chicken gut microbiome revealed by metagenomics and culture.</title>
        <authorList>
            <person name="Gilroy R."/>
            <person name="Ravi A."/>
            <person name="Getino M."/>
            <person name="Pursley I."/>
            <person name="Horton D.L."/>
            <person name="Alikhan N.F."/>
            <person name="Baker D."/>
            <person name="Gharbi K."/>
            <person name="Hall N."/>
            <person name="Watson M."/>
            <person name="Adriaenssens E.M."/>
            <person name="Foster-Nyarko E."/>
            <person name="Jarju S."/>
            <person name="Secka A."/>
            <person name="Antonio M."/>
            <person name="Oren A."/>
            <person name="Chaudhuri R.R."/>
            <person name="La Ragione R."/>
            <person name="Hildebrand F."/>
            <person name="Pallen M.J."/>
        </authorList>
    </citation>
    <scope>NUCLEOTIDE SEQUENCE</scope>
    <source>
        <strain evidence="10">ChiHecec2B26-709</strain>
    </source>
</reference>
<dbReference type="GO" id="GO:0016020">
    <property type="term" value="C:membrane"/>
    <property type="evidence" value="ECO:0007669"/>
    <property type="project" value="UniProtKB-SubCell"/>
</dbReference>
<evidence type="ECO:0000256" key="8">
    <source>
        <dbReference type="ARBA" id="ARBA00023136"/>
    </source>
</evidence>
<protein>
    <submittedName>
        <fullName evidence="10">Prenyltransferase</fullName>
    </submittedName>
</protein>
<evidence type="ECO:0000256" key="7">
    <source>
        <dbReference type="ARBA" id="ARBA00022989"/>
    </source>
</evidence>
<evidence type="ECO:0000256" key="2">
    <source>
        <dbReference type="ARBA" id="ARBA00004863"/>
    </source>
</evidence>
<feature type="transmembrane region" description="Helical" evidence="9">
    <location>
        <begin position="100"/>
        <end position="121"/>
    </location>
</feature>
<evidence type="ECO:0000256" key="5">
    <source>
        <dbReference type="ARBA" id="ARBA00022679"/>
    </source>
</evidence>
<dbReference type="CDD" id="cd13962">
    <property type="entry name" value="PT_UbiA_UBIAD1"/>
    <property type="match status" value="1"/>
</dbReference>
<dbReference type="Pfam" id="PF01040">
    <property type="entry name" value="UbiA"/>
    <property type="match status" value="1"/>
</dbReference>
<dbReference type="EMBL" id="DVLC01000102">
    <property type="protein sequence ID" value="HIT47255.1"/>
    <property type="molecule type" value="Genomic_DNA"/>
</dbReference>
<dbReference type="PANTHER" id="PTHR13929">
    <property type="entry name" value="1,4-DIHYDROXY-2-NAPHTHOATE OCTAPRENYLTRANSFERASE"/>
    <property type="match status" value="1"/>
</dbReference>
<gene>
    <name evidence="10" type="ORF">IAC35_05300</name>
</gene>
<name>A0A9D1GPH1_9BACT</name>
<dbReference type="GO" id="GO:0004659">
    <property type="term" value="F:prenyltransferase activity"/>
    <property type="evidence" value="ECO:0007669"/>
    <property type="project" value="InterPro"/>
</dbReference>
<evidence type="ECO:0000256" key="9">
    <source>
        <dbReference type="SAM" id="Phobius"/>
    </source>
</evidence>
<dbReference type="InterPro" id="IPR000537">
    <property type="entry name" value="UbiA_prenyltransferase"/>
</dbReference>
<evidence type="ECO:0000256" key="4">
    <source>
        <dbReference type="ARBA" id="ARBA00022475"/>
    </source>
</evidence>
<keyword evidence="7 9" id="KW-1133">Transmembrane helix</keyword>
<dbReference type="InterPro" id="IPR026046">
    <property type="entry name" value="UBIAD1"/>
</dbReference>